<dbReference type="PRINTS" id="PR01716">
    <property type="entry name" value="DEATHASSOCP3"/>
</dbReference>
<dbReference type="InterPro" id="IPR008092">
    <property type="entry name" value="Ribosomal_mS29_met"/>
</dbReference>
<dbReference type="STRING" id="300112.A0A4S2JQ74"/>
<evidence type="ECO:0000313" key="1">
    <source>
        <dbReference type="EMBL" id="TGZ38030.1"/>
    </source>
</evidence>
<proteinExistence type="predicted"/>
<keyword evidence="2" id="KW-1185">Reference proteome</keyword>
<dbReference type="GO" id="GO:0006915">
    <property type="term" value="P:apoptotic process"/>
    <property type="evidence" value="ECO:0007669"/>
    <property type="project" value="InterPro"/>
</dbReference>
<dbReference type="Gene3D" id="1.25.40.10">
    <property type="entry name" value="Tetratricopeptide repeat domain"/>
    <property type="match status" value="1"/>
</dbReference>
<dbReference type="PANTHER" id="PTHR31859:SF9">
    <property type="entry name" value="TETRATRICOPEPTIDE REPEAT PROTEIN 39B"/>
    <property type="match status" value="1"/>
</dbReference>
<gene>
    <name evidence="1" type="ORF">DBV15_05291</name>
</gene>
<dbReference type="GO" id="GO:0005761">
    <property type="term" value="C:mitochondrial ribosome"/>
    <property type="evidence" value="ECO:0007669"/>
    <property type="project" value="InterPro"/>
</dbReference>
<dbReference type="Pfam" id="PF10236">
    <property type="entry name" value="DAP3"/>
    <property type="match status" value="1"/>
</dbReference>
<reference evidence="1 2" key="1">
    <citation type="journal article" date="2019" name="Philos. Trans. R. Soc. Lond., B, Biol. Sci.">
        <title>Ant behaviour and brain gene expression of defending hosts depend on the ecological success of the intruding social parasite.</title>
        <authorList>
            <person name="Kaur R."/>
            <person name="Stoldt M."/>
            <person name="Jongepier E."/>
            <person name="Feldmeyer B."/>
            <person name="Menzel F."/>
            <person name="Bornberg-Bauer E."/>
            <person name="Foitzik S."/>
        </authorList>
    </citation>
    <scope>NUCLEOTIDE SEQUENCE [LARGE SCALE GENOMIC DNA]</scope>
    <source>
        <tissue evidence="1">Whole body</tissue>
    </source>
</reference>
<name>A0A4S2JQ74_9HYME</name>
<dbReference type="SUPFAM" id="SSF81901">
    <property type="entry name" value="HCP-like"/>
    <property type="match status" value="1"/>
</dbReference>
<evidence type="ECO:0000313" key="2">
    <source>
        <dbReference type="Proteomes" id="UP000310200"/>
    </source>
</evidence>
<dbReference type="GO" id="GO:0015935">
    <property type="term" value="C:small ribosomal subunit"/>
    <property type="evidence" value="ECO:0007669"/>
    <property type="project" value="InterPro"/>
</dbReference>
<dbReference type="InterPro" id="IPR019368">
    <property type="entry name" value="Ribosomal_mS29"/>
</dbReference>
<dbReference type="AlphaFoldDB" id="A0A4S2JQ74"/>
<protein>
    <submittedName>
        <fullName evidence="1">Tetratricopeptide repeat protein 39B</fullName>
    </submittedName>
</protein>
<dbReference type="Pfam" id="PF10300">
    <property type="entry name" value="Iml2-TPR_39"/>
    <property type="match status" value="2"/>
</dbReference>
<dbReference type="InterPro" id="IPR019412">
    <property type="entry name" value="IML2/TPR_39"/>
</dbReference>
<sequence>MTRLASMDLDTAIMESKRAIHCFFNNDFDEARKIMEPWADSSLYHSLGASVFAYLEAMFTFEQEHIEKASMMLKQCINLCSKHRKHTTITQNIGKMVKKINYDAYTIEEVHAELCYAESLLLKSMLTFVEDETLISFVKAGLKIRTCFLSYKECMTILKNRKWKDDNHKVHFEGGVHMGIGTFNLEYGLMELREGCNDRKGLRHVLCVLSLLTYNLIISFILSHSDGDLDWCEQVLEQELSVYPNSVWFLFFKGRLELTRANFEECIDWYIKSWKSQNVWPQFGILCYWELMWAHCSMQQWSKADTYATMLAEESNWSRTIYLYQKAAILLMQKPSTWSAEKQRVDSLMMEAPVYKQRIAGKSLPLEKFMIKKTERYFAQKKNLVVPVFELMYVWNMFRIIGKRQDLILNIFKKIEEEERELKAASKSDYHVDNEALLLLLKGACLRQMQHPLLAEECLRGVLQLEKSIKEDTYLLPYATVELALLAQDQGDTQLAISFLEDAKKNYTGYLLESRLHFRIHSDLMILTGKKTNNHTIKKHENDHRLETPIVANNSVIIAGPNSLLRGIHKTYGRKFGTAVKVKDEQATQVCAFRTTENNPVNHNTDHIARLYTVPTDVHQQLFQYGGLPQTFAKQVTTFQECALLIRQPAIEIMSYLSQADLTRPVNKYVLYGKYGTGKSITLSHILHYALMEKYILVHVYWAARWFKDFKEVATSVLSPGCMDLPIDAGMWLKQFKSQNSKLLSQLDLKVSKDYVWNQREMTAQGTPIPELIDFGISRMKYACGVADALIKELKLASTAGKCKTLVMIDGFNAFTSSHTNIHDDNKVMVLPKQVSLAVPFFDITKDDWCNGAIVLSVDEKANKDRRESHLPRYLLGKEGFEHLDPFLPVLVEDYNIAEFDSMIEYYKDRKWIRNLTPNGQRELELITNKNPLGLMERCKFL</sequence>
<organism evidence="1 2">
    <name type="scientific">Temnothorax longispinosus</name>
    <dbReference type="NCBI Taxonomy" id="300112"/>
    <lineage>
        <taxon>Eukaryota</taxon>
        <taxon>Metazoa</taxon>
        <taxon>Ecdysozoa</taxon>
        <taxon>Arthropoda</taxon>
        <taxon>Hexapoda</taxon>
        <taxon>Insecta</taxon>
        <taxon>Pterygota</taxon>
        <taxon>Neoptera</taxon>
        <taxon>Endopterygota</taxon>
        <taxon>Hymenoptera</taxon>
        <taxon>Apocrita</taxon>
        <taxon>Aculeata</taxon>
        <taxon>Formicoidea</taxon>
        <taxon>Formicidae</taxon>
        <taxon>Myrmicinae</taxon>
        <taxon>Temnothorax</taxon>
    </lineage>
</organism>
<dbReference type="Proteomes" id="UP000310200">
    <property type="component" value="Unassembled WGS sequence"/>
</dbReference>
<dbReference type="EMBL" id="QBLH01003489">
    <property type="protein sequence ID" value="TGZ38030.1"/>
    <property type="molecule type" value="Genomic_DNA"/>
</dbReference>
<comment type="caution">
    <text evidence="1">The sequence shown here is derived from an EMBL/GenBank/DDBJ whole genome shotgun (WGS) entry which is preliminary data.</text>
</comment>
<dbReference type="InterPro" id="IPR011990">
    <property type="entry name" value="TPR-like_helical_dom_sf"/>
</dbReference>
<accession>A0A4S2JQ74</accession>
<dbReference type="PANTHER" id="PTHR31859">
    <property type="entry name" value="TETRATRICOPEPTIDE REPEAT PROTEIN 39 FAMILY MEMBER"/>
    <property type="match status" value="1"/>
</dbReference>